<evidence type="ECO:0000256" key="4">
    <source>
        <dbReference type="ARBA" id="ARBA00022989"/>
    </source>
</evidence>
<keyword evidence="2" id="KW-1003">Cell membrane</keyword>
<dbReference type="PRINTS" id="PR00237">
    <property type="entry name" value="GPCRRHODOPSN"/>
</dbReference>
<dbReference type="PANTHER" id="PTHR24231:SF38">
    <property type="entry name" value="G-PROTEIN COUPLED RECEPTORS FAMILY 1 PROFILE DOMAIN-CONTAINING PROTEIN"/>
    <property type="match status" value="1"/>
</dbReference>
<evidence type="ECO:0000256" key="6">
    <source>
        <dbReference type="ARBA" id="ARBA00023136"/>
    </source>
</evidence>
<dbReference type="CDD" id="cd14982">
    <property type="entry name" value="7tmA_purinoceptor-like"/>
    <property type="match status" value="1"/>
</dbReference>
<dbReference type="PRINTS" id="PR01157">
    <property type="entry name" value="P2YPURNOCPTR"/>
</dbReference>
<keyword evidence="12" id="KW-1185">Reference proteome</keyword>
<dbReference type="PROSITE" id="PS50262">
    <property type="entry name" value="G_PROTEIN_RECEP_F1_2"/>
    <property type="match status" value="1"/>
</dbReference>
<feature type="transmembrane region" description="Helical" evidence="9">
    <location>
        <begin position="269"/>
        <end position="295"/>
    </location>
</feature>
<dbReference type="GeneTree" id="ENSGT01150000286937"/>
<dbReference type="PANTHER" id="PTHR24231">
    <property type="entry name" value="PURINOCEPTOR-RELATED G-PROTEIN COUPLED RECEPTOR"/>
    <property type="match status" value="1"/>
</dbReference>
<dbReference type="Pfam" id="PF00001">
    <property type="entry name" value="7tm_1"/>
    <property type="match status" value="1"/>
</dbReference>
<protein>
    <recommendedName>
        <fullName evidence="10">G-protein coupled receptors family 1 profile domain-containing protein</fullName>
    </recommendedName>
</protein>
<evidence type="ECO:0000256" key="7">
    <source>
        <dbReference type="ARBA" id="ARBA00023170"/>
    </source>
</evidence>
<evidence type="ECO:0000313" key="11">
    <source>
        <dbReference type="Ensembl" id="ENSECRP00000000660.1"/>
    </source>
</evidence>
<evidence type="ECO:0000256" key="9">
    <source>
        <dbReference type="SAM" id="Phobius"/>
    </source>
</evidence>
<feature type="transmembrane region" description="Helical" evidence="9">
    <location>
        <begin position="231"/>
        <end position="257"/>
    </location>
</feature>
<evidence type="ECO:0000256" key="8">
    <source>
        <dbReference type="ARBA" id="ARBA00023224"/>
    </source>
</evidence>
<reference evidence="11" key="2">
    <citation type="submission" date="2025-08" db="UniProtKB">
        <authorList>
            <consortium name="Ensembl"/>
        </authorList>
    </citation>
    <scope>IDENTIFICATION</scope>
</reference>
<sequence length="328" mass="37886">MITNFTRIVPFCSIYGTQKWYCYVLLILCSLALPVGILGNMAALLNYICCLKSWSSSKILLFNLAICDFVWVLTIPVSIYLSLQKPPISHHRTFCKLKSIIFNINVYGSILFLTLISFDRYAGTVHPISSLKWWNKRKVKICSFVVWIILLLESIPNFLLNFTVRKPDNTTACFQNIHAPVVYFKTVSIVRIIFGFLIPCVIMFTCYIMTVRVLRQLNQNQSLRRRPSKPLVLVNAAMVVFAISFVPYHIMIMTLLFLKINNRINHENYALYASYGFFETICSISSCLDPILYILASDRFQKNCKDLKSHHERILVNCFRSRKVGDLS</sequence>
<keyword evidence="3 9" id="KW-0812">Transmembrane</keyword>
<feature type="transmembrane region" description="Helical" evidence="9">
    <location>
        <begin position="189"/>
        <end position="210"/>
    </location>
</feature>
<dbReference type="InterPro" id="IPR017452">
    <property type="entry name" value="GPCR_Rhodpsn_7TM"/>
</dbReference>
<reference evidence="11" key="3">
    <citation type="submission" date="2025-09" db="UniProtKB">
        <authorList>
            <consortium name="Ensembl"/>
        </authorList>
    </citation>
    <scope>IDENTIFICATION</scope>
</reference>
<keyword evidence="6 9" id="KW-0472">Membrane</keyword>
<dbReference type="Ensembl" id="ENSECRT00000000673.1">
    <property type="protein sequence ID" value="ENSECRP00000000660.1"/>
    <property type="gene ID" value="ENSECRG00000000399.1"/>
</dbReference>
<feature type="transmembrane region" description="Helical" evidence="9">
    <location>
        <begin position="60"/>
        <end position="80"/>
    </location>
</feature>
<reference evidence="11" key="1">
    <citation type="submission" date="2021-06" db="EMBL/GenBank/DDBJ databases">
        <authorList>
            <consortium name="Wellcome Sanger Institute Data Sharing"/>
        </authorList>
    </citation>
    <scope>NUCLEOTIDE SEQUENCE [LARGE SCALE GENOMIC DNA]</scope>
</reference>
<evidence type="ECO:0000259" key="10">
    <source>
        <dbReference type="PROSITE" id="PS50262"/>
    </source>
</evidence>
<proteinExistence type="predicted"/>
<feature type="transmembrane region" description="Helical" evidence="9">
    <location>
        <begin position="100"/>
        <end position="118"/>
    </location>
</feature>
<evidence type="ECO:0000256" key="5">
    <source>
        <dbReference type="ARBA" id="ARBA00023040"/>
    </source>
</evidence>
<comment type="subcellular location">
    <subcellularLocation>
        <location evidence="1">Cell membrane</location>
        <topology evidence="1">Multi-pass membrane protein</topology>
    </subcellularLocation>
</comment>
<dbReference type="AlphaFoldDB" id="A0A8C4RER9"/>
<dbReference type="Proteomes" id="UP000694620">
    <property type="component" value="Chromosome 1"/>
</dbReference>
<keyword evidence="5" id="KW-0297">G-protein coupled receptor</keyword>
<accession>A0A8C4RER9</accession>
<dbReference type="GO" id="GO:0005886">
    <property type="term" value="C:plasma membrane"/>
    <property type="evidence" value="ECO:0007669"/>
    <property type="project" value="UniProtKB-SubCell"/>
</dbReference>
<dbReference type="InterPro" id="IPR000276">
    <property type="entry name" value="GPCR_Rhodpsn"/>
</dbReference>
<keyword evidence="7" id="KW-0675">Receptor</keyword>
<name>A0A8C4RER9_ERPCA</name>
<organism evidence="11 12">
    <name type="scientific">Erpetoichthys calabaricus</name>
    <name type="common">Rope fish</name>
    <name type="synonym">Calamoichthys calabaricus</name>
    <dbReference type="NCBI Taxonomy" id="27687"/>
    <lineage>
        <taxon>Eukaryota</taxon>
        <taxon>Metazoa</taxon>
        <taxon>Chordata</taxon>
        <taxon>Craniata</taxon>
        <taxon>Vertebrata</taxon>
        <taxon>Euteleostomi</taxon>
        <taxon>Actinopterygii</taxon>
        <taxon>Polypteriformes</taxon>
        <taxon>Polypteridae</taxon>
        <taxon>Erpetoichthys</taxon>
    </lineage>
</organism>
<evidence type="ECO:0000256" key="3">
    <source>
        <dbReference type="ARBA" id="ARBA00022692"/>
    </source>
</evidence>
<feature type="domain" description="G-protein coupled receptors family 1 profile" evidence="10">
    <location>
        <begin position="39"/>
        <end position="293"/>
    </location>
</feature>
<dbReference type="Gene3D" id="1.20.1070.10">
    <property type="entry name" value="Rhodopsin 7-helix transmembrane proteins"/>
    <property type="match status" value="1"/>
</dbReference>
<evidence type="ECO:0000313" key="12">
    <source>
        <dbReference type="Proteomes" id="UP000694620"/>
    </source>
</evidence>
<dbReference type="SUPFAM" id="SSF81321">
    <property type="entry name" value="Family A G protein-coupled receptor-like"/>
    <property type="match status" value="1"/>
</dbReference>
<feature type="transmembrane region" description="Helical" evidence="9">
    <location>
        <begin position="20"/>
        <end position="48"/>
    </location>
</feature>
<dbReference type="GO" id="GO:0004930">
    <property type="term" value="F:G protein-coupled receptor activity"/>
    <property type="evidence" value="ECO:0007669"/>
    <property type="project" value="UniProtKB-KW"/>
</dbReference>
<keyword evidence="4 9" id="KW-1133">Transmembrane helix</keyword>
<evidence type="ECO:0000256" key="2">
    <source>
        <dbReference type="ARBA" id="ARBA00022475"/>
    </source>
</evidence>
<evidence type="ECO:0000256" key="1">
    <source>
        <dbReference type="ARBA" id="ARBA00004651"/>
    </source>
</evidence>
<keyword evidence="8" id="KW-0807">Transducer</keyword>